<evidence type="ECO:0000259" key="1">
    <source>
        <dbReference type="Pfam" id="PF10040"/>
    </source>
</evidence>
<gene>
    <name evidence="2" type="ORF">CUR83_08510</name>
</gene>
<sequence length="403" mass="45487">MAEICYSLKPSIPYLYLDLYMHTYSVSSTAVVNRPNLSTLRFMVRQDDPLHMPEHSGSMLRGAFGVALRSLTCVTDMPECRDCPLKQHCNFPRIFEMPALQHATVQAVNPYVIHVPITDQMSDHSSDTADYDHTHHIVQETQKPKVSGKKTVTFKKGDIWQFGMTVMGAAVTETTLIVKAWELALASGLGAHSPYRRATLLQADCDGKTLYTSPQLSPARAIDLPTSNLQNFSDLEACNSKEHDLKTSDLPAYLANQPIQLTMQFLTPFRYQQNNRIVSHPDNLDSATFIASLYNRIRLCQDNHSPDESWDIGYDSYHRFKEDIETLSIAVDIVANHVPRRSNRQQRKMQLYGLQGNLHLTGDHQTLSRLLPALQLGERLHIGKNTTMGLGQYRLKLTPPPLT</sequence>
<dbReference type="InterPro" id="IPR019267">
    <property type="entry name" value="CRISPR-assoc_Cas6_C"/>
</dbReference>
<reference evidence="2 3" key="1">
    <citation type="submission" date="2017-11" db="EMBL/GenBank/DDBJ databases">
        <title>Whole genome sequencing of Psychrobacter pocilloporae S6-60T(=JCM 31058T=LMG 29157T).</title>
        <authorList>
            <person name="Das S.K."/>
        </authorList>
    </citation>
    <scope>NUCLEOTIDE SEQUENCE [LARGE SCALE GENOMIC DNA]</scope>
    <source>
        <strain evidence="2 3">S6-60</strain>
    </source>
</reference>
<dbReference type="Proteomes" id="UP001243298">
    <property type="component" value="Unassembled WGS sequence"/>
</dbReference>
<proteinExistence type="predicted"/>
<organism evidence="2 3">
    <name type="scientific">Psychrobacter pocilloporae</name>
    <dbReference type="NCBI Taxonomy" id="1775882"/>
    <lineage>
        <taxon>Bacteria</taxon>
        <taxon>Pseudomonadati</taxon>
        <taxon>Pseudomonadota</taxon>
        <taxon>Gammaproteobacteria</taxon>
        <taxon>Moraxellales</taxon>
        <taxon>Moraxellaceae</taxon>
        <taxon>Psychrobacter</taxon>
    </lineage>
</organism>
<comment type="caution">
    <text evidence="2">The sequence shown here is derived from an EMBL/GenBank/DDBJ whole genome shotgun (WGS) entry which is preliminary data.</text>
</comment>
<keyword evidence="3" id="KW-1185">Reference proteome</keyword>
<accession>A0ABT6IU42</accession>
<protein>
    <recommendedName>
        <fullName evidence="1">CRISPR-associated protein Cas6 C-terminal domain-containing protein</fullName>
    </recommendedName>
</protein>
<name>A0ABT6IU42_9GAMM</name>
<dbReference type="EMBL" id="PGFT01000001">
    <property type="protein sequence ID" value="MDH4905094.1"/>
    <property type="molecule type" value="Genomic_DNA"/>
</dbReference>
<dbReference type="Pfam" id="PF10040">
    <property type="entry name" value="CRISPR_Cas6"/>
    <property type="match status" value="1"/>
</dbReference>
<feature type="domain" description="CRISPR-associated protein Cas6 C-terminal" evidence="1">
    <location>
        <begin position="263"/>
        <end position="393"/>
    </location>
</feature>
<evidence type="ECO:0000313" key="2">
    <source>
        <dbReference type="EMBL" id="MDH4905094.1"/>
    </source>
</evidence>
<dbReference type="Gene3D" id="3.30.70.1900">
    <property type="match status" value="1"/>
</dbReference>
<evidence type="ECO:0000313" key="3">
    <source>
        <dbReference type="Proteomes" id="UP001243298"/>
    </source>
</evidence>